<feature type="transmembrane region" description="Helical" evidence="1">
    <location>
        <begin position="12"/>
        <end position="39"/>
    </location>
</feature>
<comment type="caution">
    <text evidence="2">The sequence shown here is derived from an EMBL/GenBank/DDBJ whole genome shotgun (WGS) entry which is preliminary data.</text>
</comment>
<dbReference type="Proteomes" id="UP000198287">
    <property type="component" value="Unassembled WGS sequence"/>
</dbReference>
<keyword evidence="1" id="KW-0812">Transmembrane</keyword>
<feature type="transmembrane region" description="Helical" evidence="1">
    <location>
        <begin position="96"/>
        <end position="114"/>
    </location>
</feature>
<name>A0A226EYR4_FOLCA</name>
<evidence type="ECO:0000313" key="2">
    <source>
        <dbReference type="EMBL" id="OXA62254.1"/>
    </source>
</evidence>
<organism evidence="2 3">
    <name type="scientific">Folsomia candida</name>
    <name type="common">Springtail</name>
    <dbReference type="NCBI Taxonomy" id="158441"/>
    <lineage>
        <taxon>Eukaryota</taxon>
        <taxon>Metazoa</taxon>
        <taxon>Ecdysozoa</taxon>
        <taxon>Arthropoda</taxon>
        <taxon>Hexapoda</taxon>
        <taxon>Collembola</taxon>
        <taxon>Entomobryomorpha</taxon>
        <taxon>Isotomoidea</taxon>
        <taxon>Isotomidae</taxon>
        <taxon>Proisotominae</taxon>
        <taxon>Folsomia</taxon>
    </lineage>
</organism>
<keyword evidence="1" id="KW-0472">Membrane</keyword>
<dbReference type="PANTHER" id="PTHR36694:SF11">
    <property type="entry name" value="LP21121P-RELATED"/>
    <property type="match status" value="1"/>
</dbReference>
<reference evidence="2 3" key="1">
    <citation type="submission" date="2015-12" db="EMBL/GenBank/DDBJ databases">
        <title>The genome of Folsomia candida.</title>
        <authorList>
            <person name="Faddeeva A."/>
            <person name="Derks M.F."/>
            <person name="Anvar Y."/>
            <person name="Smit S."/>
            <person name="Van Straalen N."/>
            <person name="Roelofs D."/>
        </authorList>
    </citation>
    <scope>NUCLEOTIDE SEQUENCE [LARGE SCALE GENOMIC DNA]</scope>
    <source>
        <strain evidence="2 3">VU population</strain>
        <tissue evidence="2">Whole body</tissue>
    </source>
</reference>
<keyword evidence="3" id="KW-1185">Reference proteome</keyword>
<keyword evidence="1" id="KW-1133">Transmembrane helix</keyword>
<gene>
    <name evidence="2" type="ORF">Fcan01_03178</name>
</gene>
<feature type="transmembrane region" description="Helical" evidence="1">
    <location>
        <begin position="134"/>
        <end position="158"/>
    </location>
</feature>
<proteinExistence type="predicted"/>
<protein>
    <submittedName>
        <fullName evidence="2">Uncharacterized protein</fullName>
    </submittedName>
</protein>
<accession>A0A226EYR4</accession>
<dbReference type="AlphaFoldDB" id="A0A226EYR4"/>
<feature type="transmembrane region" description="Helical" evidence="1">
    <location>
        <begin position="164"/>
        <end position="182"/>
    </location>
</feature>
<evidence type="ECO:0000313" key="3">
    <source>
        <dbReference type="Proteomes" id="UP000198287"/>
    </source>
</evidence>
<sequence>MAFFCCSSATGAKVIAIISLISSVVILVGFGGLCILSAVRIERMNTTEEVVFMANALYGRNTVLNSMVIQPKNITVDEETYYRKDFVDFLHKTIDYLGYNFLAVYTFVAVYNLIASIELLQGVRNKNYWRCNIWLKWFLGSLIASTLSSLLLVIFISNNVFTKLIQFSIGWAISLYFMYVVYEFMQEISREDEKDDQKK</sequence>
<dbReference type="EMBL" id="LNIX01000001">
    <property type="protein sequence ID" value="OXA62254.1"/>
    <property type="molecule type" value="Genomic_DNA"/>
</dbReference>
<dbReference type="PANTHER" id="PTHR36694">
    <property type="entry name" value="PASIFLORA 1, ISOFORM A-RELATED"/>
    <property type="match status" value="1"/>
</dbReference>
<evidence type="ECO:0000256" key="1">
    <source>
        <dbReference type="SAM" id="Phobius"/>
    </source>
</evidence>